<sequence length="389" mass="41413">MARLTVSLPTYSLPTDGSMFLNGSNNTGSMVTPPFVVAVAAVAVGDEIRLSSPSSGMRTVAWFGTPPNRSTTNVFAWSCIGGSCAWRVRSIANPVPSDSPADDLIVSGNGSRVLYLEIYGSIGDGVSISHTSDEPSSDLLRDCAEEQFACVRGVCKTDGHCACPLGFRGRTCSLAPTEAVPDHEIPVEFASELSTAFFRIEEPRGASAALYLSSPFVQVLVGVEPILSLNEAVSVGYSQVPSEVTIKTVMDGDESLQRMRLPNVNGTLFLTLMYHESLADDGTSAEAPPFPHAFTIRLDAGSDNGSGVNWTLLVVMIALAAFGAAMIACTLRKRQRRSSRGRGGILGYLDVSTAAERVTSPASSSSSRRRGRRGAGSDVRMHRRRVDRV</sequence>
<feature type="region of interest" description="Disordered" evidence="1">
    <location>
        <begin position="357"/>
        <end position="389"/>
    </location>
</feature>
<evidence type="ECO:0000259" key="4">
    <source>
        <dbReference type="PROSITE" id="PS01186"/>
    </source>
</evidence>
<evidence type="ECO:0000256" key="2">
    <source>
        <dbReference type="SAM" id="Phobius"/>
    </source>
</evidence>
<feature type="domain" description="EGF-like" evidence="3 4">
    <location>
        <begin position="161"/>
        <end position="172"/>
    </location>
</feature>
<keyword evidence="2" id="KW-1133">Transmembrane helix</keyword>
<protein>
    <recommendedName>
        <fullName evidence="3 4">EGF-like domain-containing protein</fullName>
    </recommendedName>
</protein>
<reference evidence="5" key="1">
    <citation type="submission" date="2021-01" db="EMBL/GenBank/DDBJ databases">
        <authorList>
            <person name="Corre E."/>
            <person name="Pelletier E."/>
            <person name="Niang G."/>
            <person name="Scheremetjew M."/>
            <person name="Finn R."/>
            <person name="Kale V."/>
            <person name="Holt S."/>
            <person name="Cochrane G."/>
            <person name="Meng A."/>
            <person name="Brown T."/>
            <person name="Cohen L."/>
        </authorList>
    </citation>
    <scope>NUCLEOTIDE SEQUENCE</scope>
    <source>
        <strain evidence="5">ATCC 50979</strain>
    </source>
</reference>
<feature type="transmembrane region" description="Helical" evidence="2">
    <location>
        <begin position="310"/>
        <end position="331"/>
    </location>
</feature>
<keyword evidence="2" id="KW-0812">Transmembrane</keyword>
<evidence type="ECO:0000259" key="3">
    <source>
        <dbReference type="PROSITE" id="PS00022"/>
    </source>
</evidence>
<evidence type="ECO:0000313" key="5">
    <source>
        <dbReference type="EMBL" id="CAD9292825.1"/>
    </source>
</evidence>
<evidence type="ECO:0000256" key="1">
    <source>
        <dbReference type="SAM" id="MobiDB-lite"/>
    </source>
</evidence>
<name>A0A7S1VA14_9EUKA</name>
<proteinExistence type="predicted"/>
<dbReference type="PROSITE" id="PS01186">
    <property type="entry name" value="EGF_2"/>
    <property type="match status" value="1"/>
</dbReference>
<accession>A0A7S1VA14</accession>
<organism evidence="5">
    <name type="scientific">Sexangularia sp. CB-2014</name>
    <dbReference type="NCBI Taxonomy" id="1486929"/>
    <lineage>
        <taxon>Eukaryota</taxon>
        <taxon>Amoebozoa</taxon>
        <taxon>Tubulinea</taxon>
        <taxon>Elardia</taxon>
        <taxon>Arcellinida</taxon>
        <taxon>Arcellinida incertae sedis</taxon>
        <taxon>Sexangularia</taxon>
    </lineage>
</organism>
<gene>
    <name evidence="5" type="ORF">SSP0437_LOCUS4027</name>
</gene>
<dbReference type="EMBL" id="HBGL01005233">
    <property type="protein sequence ID" value="CAD9292825.1"/>
    <property type="molecule type" value="Transcribed_RNA"/>
</dbReference>
<keyword evidence="2" id="KW-0472">Membrane</keyword>
<dbReference type="AlphaFoldDB" id="A0A7S1VA14"/>
<dbReference type="InterPro" id="IPR000742">
    <property type="entry name" value="EGF"/>
</dbReference>
<dbReference type="PROSITE" id="PS00022">
    <property type="entry name" value="EGF_1"/>
    <property type="match status" value="1"/>
</dbReference>